<feature type="transmembrane region" description="Helical" evidence="9">
    <location>
        <begin position="334"/>
        <end position="356"/>
    </location>
</feature>
<gene>
    <name evidence="11" type="ORF">F4692_001210</name>
</gene>
<evidence type="ECO:0000256" key="2">
    <source>
        <dbReference type="ARBA" id="ARBA00022448"/>
    </source>
</evidence>
<feature type="transmembrane region" description="Helical" evidence="9">
    <location>
        <begin position="37"/>
        <end position="56"/>
    </location>
</feature>
<feature type="transmembrane region" description="Helical" evidence="9">
    <location>
        <begin position="274"/>
        <end position="292"/>
    </location>
</feature>
<dbReference type="InterPro" id="IPR036721">
    <property type="entry name" value="RCK_C_sf"/>
</dbReference>
<evidence type="ECO:0000313" key="12">
    <source>
        <dbReference type="Proteomes" id="UP000549911"/>
    </source>
</evidence>
<proteinExistence type="predicted"/>
<dbReference type="EMBL" id="JACCBW010000001">
    <property type="protein sequence ID" value="NYE36106.1"/>
    <property type="molecule type" value="Genomic_DNA"/>
</dbReference>
<dbReference type="GO" id="GO:1902600">
    <property type="term" value="P:proton transmembrane transport"/>
    <property type="evidence" value="ECO:0007669"/>
    <property type="project" value="InterPro"/>
</dbReference>
<protein>
    <submittedName>
        <fullName evidence="11">Cell volume regulation protein A</fullName>
    </submittedName>
</protein>
<keyword evidence="5 9" id="KW-0812">Transmembrane</keyword>
<feature type="transmembrane region" description="Helical" evidence="9">
    <location>
        <begin position="93"/>
        <end position="117"/>
    </location>
</feature>
<feature type="transmembrane region" description="Helical" evidence="9">
    <location>
        <begin position="62"/>
        <end position="81"/>
    </location>
</feature>
<dbReference type="AlphaFoldDB" id="A0A7Y9H1V0"/>
<feature type="transmembrane region" description="Helical" evidence="9">
    <location>
        <begin position="304"/>
        <end position="322"/>
    </location>
</feature>
<dbReference type="PANTHER" id="PTHR32507">
    <property type="entry name" value="NA(+)/H(+) ANTIPORTER 1"/>
    <property type="match status" value="1"/>
</dbReference>
<organism evidence="11 12">
    <name type="scientific">Nocardioides cavernae</name>
    <dbReference type="NCBI Taxonomy" id="1921566"/>
    <lineage>
        <taxon>Bacteria</taxon>
        <taxon>Bacillati</taxon>
        <taxon>Actinomycetota</taxon>
        <taxon>Actinomycetes</taxon>
        <taxon>Propionibacteriales</taxon>
        <taxon>Nocardioidaceae</taxon>
        <taxon>Nocardioides</taxon>
    </lineage>
</organism>
<feature type="domain" description="RCK C-terminal" evidence="10">
    <location>
        <begin position="404"/>
        <end position="486"/>
    </location>
</feature>
<sequence length="505" mass="52526">MTFDAHQLDAFVLVGAVVTLAAILAVRVSARAGLPSLLIYLFIGVLLGEGGPFGIPFDDAELAHALGFGALAIILAEGGLTTEWRQMRSSIRLGLSLATVGVAVSVAVVAVGTHYLLGLPWELAILLGAICSPTDAAAVFSVLRALPLPRRLTGALEAESGLNDAPTVVLVGIISTGALAGSSVLETAGVIVFELLAGALVGAACGLAGAWVMRRAALPSSGLYPLAVLCLAFTAYGVAAAVHASPFAAIYVAALILGNSELPHRVATRSFAEGVAWLAQIGLFVMLGLLLSPSRIDLQTVVQALVTGLVLTVLARPLSVFVSSVVQPMASRDLAFISWAGLRGAVPIVLATIPLAEGVAGADDVFDIVFVMVVVYTLLTGPTLPWVARTLGVASRSQPRGLDVEAAPLDRVAADLLQVTIAPTSKMHGVEVGELRLPRGASVSLVIRAGDALVPERRTVLRHGDDLLVVTPRKLREPTEDRLRQVSENGRLAQWLGEPGTRERD</sequence>
<keyword evidence="12" id="KW-1185">Reference proteome</keyword>
<dbReference type="PROSITE" id="PS51202">
    <property type="entry name" value="RCK_C"/>
    <property type="match status" value="1"/>
</dbReference>
<keyword evidence="8 9" id="KW-0472">Membrane</keyword>
<evidence type="ECO:0000256" key="8">
    <source>
        <dbReference type="ARBA" id="ARBA00023136"/>
    </source>
</evidence>
<reference evidence="11 12" key="1">
    <citation type="submission" date="2020-07" db="EMBL/GenBank/DDBJ databases">
        <authorList>
            <person name="Partida-Martinez L."/>
            <person name="Huntemann M."/>
            <person name="Clum A."/>
            <person name="Wang J."/>
            <person name="Palaniappan K."/>
            <person name="Ritter S."/>
            <person name="Chen I.-M."/>
            <person name="Stamatis D."/>
            <person name="Reddy T."/>
            <person name="O'Malley R."/>
            <person name="Daum C."/>
            <person name="Shapiro N."/>
            <person name="Ivanova N."/>
            <person name="Kyrpides N."/>
            <person name="Woyke T."/>
        </authorList>
    </citation>
    <scope>NUCLEOTIDE SEQUENCE [LARGE SCALE GENOMIC DNA]</scope>
    <source>
        <strain evidence="11 12">AT2.17</strain>
    </source>
</reference>
<dbReference type="InterPro" id="IPR006153">
    <property type="entry name" value="Cation/H_exchanger_TM"/>
</dbReference>
<feature type="transmembrane region" description="Helical" evidence="9">
    <location>
        <begin position="12"/>
        <end position="30"/>
    </location>
</feature>
<dbReference type="GO" id="GO:0006813">
    <property type="term" value="P:potassium ion transport"/>
    <property type="evidence" value="ECO:0007669"/>
    <property type="project" value="InterPro"/>
</dbReference>
<evidence type="ECO:0000256" key="6">
    <source>
        <dbReference type="ARBA" id="ARBA00022989"/>
    </source>
</evidence>
<dbReference type="NCBIfam" id="NF003715">
    <property type="entry name" value="PRK05326.1-2"/>
    <property type="match status" value="1"/>
</dbReference>
<keyword evidence="7" id="KW-0406">Ion transport</keyword>
<evidence type="ECO:0000256" key="4">
    <source>
        <dbReference type="ARBA" id="ARBA00022475"/>
    </source>
</evidence>
<dbReference type="GO" id="GO:0005886">
    <property type="term" value="C:plasma membrane"/>
    <property type="evidence" value="ECO:0007669"/>
    <property type="project" value="UniProtKB-SubCell"/>
</dbReference>
<keyword evidence="3" id="KW-0050">Antiport</keyword>
<name>A0A7Y9H1V0_9ACTN</name>
<evidence type="ECO:0000256" key="5">
    <source>
        <dbReference type="ARBA" id="ARBA00022692"/>
    </source>
</evidence>
<feature type="transmembrane region" description="Helical" evidence="9">
    <location>
        <begin position="191"/>
        <end position="212"/>
    </location>
</feature>
<dbReference type="InterPro" id="IPR038770">
    <property type="entry name" value="Na+/solute_symporter_sf"/>
</dbReference>
<feature type="transmembrane region" description="Helical" evidence="9">
    <location>
        <begin position="123"/>
        <end position="146"/>
    </location>
</feature>
<evidence type="ECO:0000256" key="7">
    <source>
        <dbReference type="ARBA" id="ARBA00023065"/>
    </source>
</evidence>
<evidence type="ECO:0000313" key="11">
    <source>
        <dbReference type="EMBL" id="NYE36106.1"/>
    </source>
</evidence>
<evidence type="ECO:0000256" key="1">
    <source>
        <dbReference type="ARBA" id="ARBA00004651"/>
    </source>
</evidence>
<dbReference type="NCBIfam" id="NF003716">
    <property type="entry name" value="PRK05326.1-3"/>
    <property type="match status" value="1"/>
</dbReference>
<dbReference type="Gene3D" id="3.30.70.1450">
    <property type="entry name" value="Regulator of K+ conductance, C-terminal domain"/>
    <property type="match status" value="1"/>
</dbReference>
<dbReference type="Pfam" id="PF02080">
    <property type="entry name" value="TrkA_C"/>
    <property type="match status" value="1"/>
</dbReference>
<dbReference type="Proteomes" id="UP000549911">
    <property type="component" value="Unassembled WGS sequence"/>
</dbReference>
<reference evidence="11 12" key="2">
    <citation type="submission" date="2020-08" db="EMBL/GenBank/DDBJ databases">
        <title>The Agave Microbiome: Exploring the role of microbial communities in plant adaptations to desert environments.</title>
        <authorList>
            <person name="Partida-Martinez L.P."/>
        </authorList>
    </citation>
    <scope>NUCLEOTIDE SEQUENCE [LARGE SCALE GENOMIC DNA]</scope>
    <source>
        <strain evidence="11 12">AT2.17</strain>
    </source>
</reference>
<keyword evidence="2" id="KW-0813">Transport</keyword>
<accession>A0A7Y9H1V0</accession>
<dbReference type="SUPFAM" id="SSF116726">
    <property type="entry name" value="TrkA C-terminal domain-like"/>
    <property type="match status" value="1"/>
</dbReference>
<comment type="caution">
    <text evidence="11">The sequence shown here is derived from an EMBL/GenBank/DDBJ whole genome shotgun (WGS) entry which is preliminary data.</text>
</comment>
<dbReference type="GO" id="GO:0008324">
    <property type="term" value="F:monoatomic cation transmembrane transporter activity"/>
    <property type="evidence" value="ECO:0007669"/>
    <property type="project" value="InterPro"/>
</dbReference>
<dbReference type="GO" id="GO:0015297">
    <property type="term" value="F:antiporter activity"/>
    <property type="evidence" value="ECO:0007669"/>
    <property type="project" value="UniProtKB-KW"/>
</dbReference>
<keyword evidence="4" id="KW-1003">Cell membrane</keyword>
<dbReference type="RefSeq" id="WP_179618684.1">
    <property type="nucleotide sequence ID" value="NZ_JACCBW010000001.1"/>
</dbReference>
<evidence type="ECO:0000256" key="3">
    <source>
        <dbReference type="ARBA" id="ARBA00022449"/>
    </source>
</evidence>
<dbReference type="InterPro" id="IPR006037">
    <property type="entry name" value="RCK_C"/>
</dbReference>
<feature type="transmembrane region" description="Helical" evidence="9">
    <location>
        <begin position="368"/>
        <end position="388"/>
    </location>
</feature>
<evidence type="ECO:0000256" key="9">
    <source>
        <dbReference type="SAM" id="Phobius"/>
    </source>
</evidence>
<dbReference type="PANTHER" id="PTHR32507:SF7">
    <property type="entry name" value="K(+)_H(+) ANTIPORTER NHAP2"/>
    <property type="match status" value="1"/>
</dbReference>
<feature type="transmembrane region" description="Helical" evidence="9">
    <location>
        <begin position="224"/>
        <end position="254"/>
    </location>
</feature>
<dbReference type="Pfam" id="PF00999">
    <property type="entry name" value="Na_H_Exchanger"/>
    <property type="match status" value="1"/>
</dbReference>
<dbReference type="Gene3D" id="1.20.1530.20">
    <property type="match status" value="1"/>
</dbReference>
<keyword evidence="6 9" id="KW-1133">Transmembrane helix</keyword>
<evidence type="ECO:0000259" key="10">
    <source>
        <dbReference type="PROSITE" id="PS51202"/>
    </source>
</evidence>
<comment type="subcellular location">
    <subcellularLocation>
        <location evidence="1">Cell membrane</location>
        <topology evidence="1">Multi-pass membrane protein</topology>
    </subcellularLocation>
</comment>